<keyword evidence="3 6" id="KW-1133">Transmembrane helix</keyword>
<accession>A0A4R7PAN3</accession>
<dbReference type="InterPro" id="IPR003825">
    <property type="entry name" value="Colicin-V_CvpA"/>
</dbReference>
<proteinExistence type="predicted"/>
<feature type="region of interest" description="Disordered" evidence="5">
    <location>
        <begin position="157"/>
        <end position="187"/>
    </location>
</feature>
<keyword evidence="2 6" id="KW-0812">Transmembrane</keyword>
<keyword evidence="8" id="KW-1185">Reference proteome</keyword>
<keyword evidence="4 6" id="KW-0472">Membrane</keyword>
<dbReference type="GO" id="GO:0009403">
    <property type="term" value="P:toxin biosynthetic process"/>
    <property type="evidence" value="ECO:0007669"/>
    <property type="project" value="InterPro"/>
</dbReference>
<dbReference type="EMBL" id="SOBT01000008">
    <property type="protein sequence ID" value="TDU31115.1"/>
    <property type="molecule type" value="Genomic_DNA"/>
</dbReference>
<organism evidence="7 8">
    <name type="scientific">Panacagrimonas perspica</name>
    <dbReference type="NCBI Taxonomy" id="381431"/>
    <lineage>
        <taxon>Bacteria</taxon>
        <taxon>Pseudomonadati</taxon>
        <taxon>Pseudomonadota</taxon>
        <taxon>Gammaproteobacteria</taxon>
        <taxon>Nevskiales</taxon>
        <taxon>Nevskiaceae</taxon>
        <taxon>Panacagrimonas</taxon>
    </lineage>
</organism>
<evidence type="ECO:0000256" key="1">
    <source>
        <dbReference type="ARBA" id="ARBA00004141"/>
    </source>
</evidence>
<protein>
    <submittedName>
        <fullName evidence="7">Membrane protein required for colicin V production</fullName>
    </submittedName>
</protein>
<dbReference type="RefSeq" id="WP_133879730.1">
    <property type="nucleotide sequence ID" value="NZ_MWIN01000022.1"/>
</dbReference>
<dbReference type="Pfam" id="PF02674">
    <property type="entry name" value="Colicin_V"/>
    <property type="match status" value="1"/>
</dbReference>
<dbReference type="GO" id="GO:0016020">
    <property type="term" value="C:membrane"/>
    <property type="evidence" value="ECO:0007669"/>
    <property type="project" value="UniProtKB-SubCell"/>
</dbReference>
<evidence type="ECO:0000256" key="6">
    <source>
        <dbReference type="SAM" id="Phobius"/>
    </source>
</evidence>
<sequence>MNWADYGILAIVILSILIGVLRGFTRELFGVGTWILAILLAVVFGSKATIALQEHIATPLVRMGAAYGGLFLAGLLIGGILTALLVSRIRQSRFSSADRTLGAGLGLIRGILVVGLIVLLARTVDVSEEAWWRESALIGPSMPIADALDTLIPDSWLEPLKPDPKTPVVPEPGADDAAKPAASAAPA</sequence>
<dbReference type="InterPro" id="IPR052719">
    <property type="entry name" value="CvpA-like"/>
</dbReference>
<dbReference type="PANTHER" id="PTHR36926">
    <property type="entry name" value="COLICIN V PRODUCTION PROTEIN"/>
    <property type="match status" value="1"/>
</dbReference>
<dbReference type="AlphaFoldDB" id="A0A4R7PAN3"/>
<name>A0A4R7PAN3_9GAMM</name>
<feature type="transmembrane region" description="Helical" evidence="6">
    <location>
        <begin position="64"/>
        <end position="89"/>
    </location>
</feature>
<reference evidence="7 8" key="1">
    <citation type="submission" date="2019-03" db="EMBL/GenBank/DDBJ databases">
        <title>Genomic Encyclopedia of Type Strains, Phase IV (KMG-IV): sequencing the most valuable type-strain genomes for metagenomic binning, comparative biology and taxonomic classification.</title>
        <authorList>
            <person name="Goeker M."/>
        </authorList>
    </citation>
    <scope>NUCLEOTIDE SEQUENCE [LARGE SCALE GENOMIC DNA]</scope>
    <source>
        <strain evidence="7 8">DSM 26377</strain>
    </source>
</reference>
<gene>
    <name evidence="7" type="ORF">DFR24_0474</name>
</gene>
<evidence type="ECO:0000313" key="7">
    <source>
        <dbReference type="EMBL" id="TDU31115.1"/>
    </source>
</evidence>
<evidence type="ECO:0000256" key="4">
    <source>
        <dbReference type="ARBA" id="ARBA00023136"/>
    </source>
</evidence>
<evidence type="ECO:0000313" key="8">
    <source>
        <dbReference type="Proteomes" id="UP000295341"/>
    </source>
</evidence>
<evidence type="ECO:0000256" key="2">
    <source>
        <dbReference type="ARBA" id="ARBA00022692"/>
    </source>
</evidence>
<feature type="transmembrane region" description="Helical" evidence="6">
    <location>
        <begin position="6"/>
        <end position="24"/>
    </location>
</feature>
<dbReference type="Proteomes" id="UP000295341">
    <property type="component" value="Unassembled WGS sequence"/>
</dbReference>
<dbReference type="PANTHER" id="PTHR36926:SF1">
    <property type="entry name" value="COLICIN V PRODUCTION PROTEIN"/>
    <property type="match status" value="1"/>
</dbReference>
<comment type="subcellular location">
    <subcellularLocation>
        <location evidence="1">Membrane</location>
        <topology evidence="1">Multi-pass membrane protein</topology>
    </subcellularLocation>
</comment>
<evidence type="ECO:0000256" key="3">
    <source>
        <dbReference type="ARBA" id="ARBA00022989"/>
    </source>
</evidence>
<feature type="transmembrane region" description="Helical" evidence="6">
    <location>
        <begin position="31"/>
        <end position="52"/>
    </location>
</feature>
<dbReference type="OrthoDB" id="9810601at2"/>
<evidence type="ECO:0000256" key="5">
    <source>
        <dbReference type="SAM" id="MobiDB-lite"/>
    </source>
</evidence>
<comment type="caution">
    <text evidence="7">The sequence shown here is derived from an EMBL/GenBank/DDBJ whole genome shotgun (WGS) entry which is preliminary data.</text>
</comment>
<feature type="transmembrane region" description="Helical" evidence="6">
    <location>
        <begin position="101"/>
        <end position="121"/>
    </location>
</feature>